<reference evidence="1 2" key="1">
    <citation type="journal article" date="2018" name="Nat. Genet.">
        <title>The Rosa genome provides new insights in the design of modern roses.</title>
        <authorList>
            <person name="Bendahmane M."/>
        </authorList>
    </citation>
    <scope>NUCLEOTIDE SEQUENCE [LARGE SCALE GENOMIC DNA]</scope>
    <source>
        <strain evidence="2">cv. Old Blush</strain>
    </source>
</reference>
<sequence>MALSLSTPYCLYTLYIDENSPHLHCLHPICTPYILHPYNPIMLFCHLFFTSLVQIYLRNCPCPLWLLVLLDLLRSPPLLNELTHVGEFWFLNSE</sequence>
<dbReference type="Gramene" id="PRQ26479">
    <property type="protein sequence ID" value="PRQ26479"/>
    <property type="gene ID" value="RchiOBHm_Chr6g0295061"/>
</dbReference>
<dbReference type="AlphaFoldDB" id="A0A2P6PX34"/>
<dbReference type="Proteomes" id="UP000238479">
    <property type="component" value="Chromosome 6"/>
</dbReference>
<evidence type="ECO:0000313" key="2">
    <source>
        <dbReference type="Proteomes" id="UP000238479"/>
    </source>
</evidence>
<evidence type="ECO:0000313" key="1">
    <source>
        <dbReference type="EMBL" id="PRQ26479.1"/>
    </source>
</evidence>
<dbReference type="EMBL" id="PDCK01000044">
    <property type="protein sequence ID" value="PRQ26479.1"/>
    <property type="molecule type" value="Genomic_DNA"/>
</dbReference>
<organism evidence="1 2">
    <name type="scientific">Rosa chinensis</name>
    <name type="common">China rose</name>
    <dbReference type="NCBI Taxonomy" id="74649"/>
    <lineage>
        <taxon>Eukaryota</taxon>
        <taxon>Viridiplantae</taxon>
        <taxon>Streptophyta</taxon>
        <taxon>Embryophyta</taxon>
        <taxon>Tracheophyta</taxon>
        <taxon>Spermatophyta</taxon>
        <taxon>Magnoliopsida</taxon>
        <taxon>eudicotyledons</taxon>
        <taxon>Gunneridae</taxon>
        <taxon>Pentapetalae</taxon>
        <taxon>rosids</taxon>
        <taxon>fabids</taxon>
        <taxon>Rosales</taxon>
        <taxon>Rosaceae</taxon>
        <taxon>Rosoideae</taxon>
        <taxon>Rosoideae incertae sedis</taxon>
        <taxon>Rosa</taxon>
    </lineage>
</organism>
<gene>
    <name evidence="1" type="ORF">RchiOBHm_Chr6g0295061</name>
</gene>
<accession>A0A2P6PX34</accession>
<keyword evidence="2" id="KW-1185">Reference proteome</keyword>
<comment type="caution">
    <text evidence="1">The sequence shown here is derived from an EMBL/GenBank/DDBJ whole genome shotgun (WGS) entry which is preliminary data.</text>
</comment>
<proteinExistence type="predicted"/>
<name>A0A2P6PX34_ROSCH</name>
<protein>
    <submittedName>
        <fullName evidence="1">Uncharacterized protein</fullName>
    </submittedName>
</protein>